<evidence type="ECO:0000313" key="5">
    <source>
        <dbReference type="Proteomes" id="UP000006729"/>
    </source>
</evidence>
<accession>A0A3N7G287</accession>
<dbReference type="InterPro" id="IPR036322">
    <property type="entry name" value="WD40_repeat_dom_sf"/>
</dbReference>
<evidence type="ECO:0000256" key="1">
    <source>
        <dbReference type="ARBA" id="ARBA00022574"/>
    </source>
</evidence>
<dbReference type="Gene3D" id="2.130.10.10">
    <property type="entry name" value="YVTN repeat-like/Quinoprotein amine dehydrogenase"/>
    <property type="match status" value="1"/>
</dbReference>
<dbReference type="InterPro" id="IPR051179">
    <property type="entry name" value="WD_repeat_multifunction"/>
</dbReference>
<evidence type="ECO:0000313" key="4">
    <source>
        <dbReference type="EMBL" id="RQP01320.1"/>
    </source>
</evidence>
<dbReference type="InterPro" id="IPR015943">
    <property type="entry name" value="WD40/YVTN_repeat-like_dom_sf"/>
</dbReference>
<keyword evidence="1 3" id="KW-0853">WD repeat</keyword>
<dbReference type="AlphaFoldDB" id="A0A3N7G287"/>
<evidence type="ECO:0000256" key="2">
    <source>
        <dbReference type="ARBA" id="ARBA00022737"/>
    </source>
</evidence>
<dbReference type="PROSITE" id="PS50294">
    <property type="entry name" value="WD_REPEATS_REGION"/>
    <property type="match status" value="1"/>
</dbReference>
<dbReference type="Pfam" id="PF00400">
    <property type="entry name" value="WD40"/>
    <property type="match status" value="1"/>
</dbReference>
<dbReference type="Proteomes" id="UP000006729">
    <property type="component" value="Chromosome 16"/>
</dbReference>
<dbReference type="SUPFAM" id="SSF50978">
    <property type="entry name" value="WD40 repeat-like"/>
    <property type="match status" value="1"/>
</dbReference>
<feature type="repeat" description="WD" evidence="3">
    <location>
        <begin position="40"/>
        <end position="72"/>
    </location>
</feature>
<gene>
    <name evidence="4" type="ORF">POPTR_016G045101</name>
</gene>
<dbReference type="PANTHER" id="PTHR19857:SF8">
    <property type="entry name" value="ANGIO-ASSOCIATED MIGRATORY CELL PROTEIN"/>
    <property type="match status" value="1"/>
</dbReference>
<protein>
    <submittedName>
        <fullName evidence="4">Uncharacterized protein</fullName>
    </submittedName>
</protein>
<dbReference type="EMBL" id="CM009305">
    <property type="protein sequence ID" value="RQP01320.1"/>
    <property type="molecule type" value="Genomic_DNA"/>
</dbReference>
<organism evidence="4 5">
    <name type="scientific">Populus trichocarpa</name>
    <name type="common">Western balsam poplar</name>
    <name type="synonym">Populus balsamifera subsp. trichocarpa</name>
    <dbReference type="NCBI Taxonomy" id="3694"/>
    <lineage>
        <taxon>Eukaryota</taxon>
        <taxon>Viridiplantae</taxon>
        <taxon>Streptophyta</taxon>
        <taxon>Embryophyta</taxon>
        <taxon>Tracheophyta</taxon>
        <taxon>Spermatophyta</taxon>
        <taxon>Magnoliopsida</taxon>
        <taxon>eudicotyledons</taxon>
        <taxon>Gunneridae</taxon>
        <taxon>Pentapetalae</taxon>
        <taxon>rosids</taxon>
        <taxon>fabids</taxon>
        <taxon>Malpighiales</taxon>
        <taxon>Salicaceae</taxon>
        <taxon>Saliceae</taxon>
        <taxon>Populus</taxon>
    </lineage>
</organism>
<evidence type="ECO:0000256" key="3">
    <source>
        <dbReference type="PROSITE-ProRule" id="PRU00221"/>
    </source>
</evidence>
<dbReference type="PROSITE" id="PS50082">
    <property type="entry name" value="WD_REPEATS_2"/>
    <property type="match status" value="1"/>
</dbReference>
<keyword evidence="5" id="KW-1185">Reference proteome</keyword>
<dbReference type="PANTHER" id="PTHR19857">
    <property type="entry name" value="MITOCHONDRIAL DIVISION PROTEIN 1-RELATED"/>
    <property type="match status" value="1"/>
</dbReference>
<sequence length="106" mass="11169">MVLFTGVACNPIDATLVATGSAEDKGFLWKIGDGDWKVELNGHEDSVSCLAFSADGQLLASGGVGATVRIWDSSGHHRHKLEDASSSSEVEFEVASKTSFCVGGFY</sequence>
<reference evidence="4 5" key="1">
    <citation type="journal article" date="2006" name="Science">
        <title>The genome of black cottonwood, Populus trichocarpa (Torr. &amp; Gray).</title>
        <authorList>
            <person name="Tuskan G.A."/>
            <person name="Difazio S."/>
            <person name="Jansson S."/>
            <person name="Bohlmann J."/>
            <person name="Grigoriev I."/>
            <person name="Hellsten U."/>
            <person name="Putnam N."/>
            <person name="Ralph S."/>
            <person name="Rombauts S."/>
            <person name="Salamov A."/>
            <person name="Schein J."/>
            <person name="Sterck L."/>
            <person name="Aerts A."/>
            <person name="Bhalerao R.R."/>
            <person name="Bhalerao R.P."/>
            <person name="Blaudez D."/>
            <person name="Boerjan W."/>
            <person name="Brun A."/>
            <person name="Brunner A."/>
            <person name="Busov V."/>
            <person name="Campbell M."/>
            <person name="Carlson J."/>
            <person name="Chalot M."/>
            <person name="Chapman J."/>
            <person name="Chen G.L."/>
            <person name="Cooper D."/>
            <person name="Coutinho P.M."/>
            <person name="Couturier J."/>
            <person name="Covert S."/>
            <person name="Cronk Q."/>
            <person name="Cunningham R."/>
            <person name="Davis J."/>
            <person name="Degroeve S."/>
            <person name="Dejardin A."/>
            <person name="Depamphilis C."/>
            <person name="Detter J."/>
            <person name="Dirks B."/>
            <person name="Dubchak I."/>
            <person name="Duplessis S."/>
            <person name="Ehlting J."/>
            <person name="Ellis B."/>
            <person name="Gendler K."/>
            <person name="Goodstein D."/>
            <person name="Gribskov M."/>
            <person name="Grimwood J."/>
            <person name="Groover A."/>
            <person name="Gunter L."/>
            <person name="Hamberger B."/>
            <person name="Heinze B."/>
            <person name="Helariutta Y."/>
            <person name="Henrissat B."/>
            <person name="Holligan D."/>
            <person name="Holt R."/>
            <person name="Huang W."/>
            <person name="Islam-Faridi N."/>
            <person name="Jones S."/>
            <person name="Jones-Rhoades M."/>
            <person name="Jorgensen R."/>
            <person name="Joshi C."/>
            <person name="Kangasjarvi J."/>
            <person name="Karlsson J."/>
            <person name="Kelleher C."/>
            <person name="Kirkpatrick R."/>
            <person name="Kirst M."/>
            <person name="Kohler A."/>
            <person name="Kalluri U."/>
            <person name="Larimer F."/>
            <person name="Leebens-Mack J."/>
            <person name="Leple J.C."/>
            <person name="Locascio P."/>
            <person name="Lou Y."/>
            <person name="Lucas S."/>
            <person name="Martin F."/>
            <person name="Montanini B."/>
            <person name="Napoli C."/>
            <person name="Nelson D.R."/>
            <person name="Nelson C."/>
            <person name="Nieminen K."/>
            <person name="Nilsson O."/>
            <person name="Pereda V."/>
            <person name="Peter G."/>
            <person name="Philippe R."/>
            <person name="Pilate G."/>
            <person name="Poliakov A."/>
            <person name="Razumovskaya J."/>
            <person name="Richardson P."/>
            <person name="Rinaldi C."/>
            <person name="Ritland K."/>
            <person name="Rouze P."/>
            <person name="Ryaboy D."/>
            <person name="Schmutz J."/>
            <person name="Schrader J."/>
            <person name="Segerman B."/>
            <person name="Shin H."/>
            <person name="Siddiqui A."/>
            <person name="Sterky F."/>
            <person name="Terry A."/>
            <person name="Tsai C.J."/>
            <person name="Uberbacher E."/>
            <person name="Unneberg P."/>
            <person name="Vahala J."/>
            <person name="Wall K."/>
            <person name="Wessler S."/>
            <person name="Yang G."/>
            <person name="Yin T."/>
            <person name="Douglas C."/>
            <person name="Marra M."/>
            <person name="Sandberg G."/>
            <person name="Van de Peer Y."/>
            <person name="Rokhsar D."/>
        </authorList>
    </citation>
    <scope>NUCLEOTIDE SEQUENCE [LARGE SCALE GENOMIC DNA]</scope>
    <source>
        <strain evidence="5">cv. Nisqually</strain>
    </source>
</reference>
<keyword evidence="2" id="KW-0677">Repeat</keyword>
<name>A0A3N7G287_POPTR</name>
<proteinExistence type="predicted"/>
<dbReference type="SMART" id="SM00320">
    <property type="entry name" value="WD40"/>
    <property type="match status" value="1"/>
</dbReference>
<dbReference type="InterPro" id="IPR001680">
    <property type="entry name" value="WD40_rpt"/>
</dbReference>